<feature type="domain" description="Carbohydrate kinase PfkB" evidence="3">
    <location>
        <begin position="13"/>
        <end position="312"/>
    </location>
</feature>
<dbReference type="GO" id="GO:0016773">
    <property type="term" value="F:phosphotransferase activity, alcohol group as acceptor"/>
    <property type="evidence" value="ECO:0007669"/>
    <property type="project" value="InterPro"/>
</dbReference>
<dbReference type="AlphaFoldDB" id="A0A1I7NJ49"/>
<dbReference type="SUPFAM" id="SSF53613">
    <property type="entry name" value="Ribokinase-like"/>
    <property type="match status" value="1"/>
</dbReference>
<dbReference type="Proteomes" id="UP000199537">
    <property type="component" value="Unassembled WGS sequence"/>
</dbReference>
<keyword evidence="1" id="KW-0808">Transferase</keyword>
<dbReference type="GO" id="GO:0005829">
    <property type="term" value="C:cytosol"/>
    <property type="evidence" value="ECO:0007669"/>
    <property type="project" value="TreeGrafter"/>
</dbReference>
<organism evidence="4 5">
    <name type="scientific">Thermoflavifilum thermophilum</name>
    <dbReference type="NCBI Taxonomy" id="1393122"/>
    <lineage>
        <taxon>Bacteria</taxon>
        <taxon>Pseudomonadati</taxon>
        <taxon>Bacteroidota</taxon>
        <taxon>Chitinophagia</taxon>
        <taxon>Chitinophagales</taxon>
        <taxon>Chitinophagaceae</taxon>
        <taxon>Thermoflavifilum</taxon>
    </lineage>
</organism>
<dbReference type="GO" id="GO:0033786">
    <property type="term" value="F:heptose-1-phosphate adenylyltransferase activity"/>
    <property type="evidence" value="ECO:0007669"/>
    <property type="project" value="TreeGrafter"/>
</dbReference>
<dbReference type="RefSeq" id="WP_092460262.1">
    <property type="nucleotide sequence ID" value="NZ_FPCJ01000001.1"/>
</dbReference>
<keyword evidence="2" id="KW-0418">Kinase</keyword>
<dbReference type="CDD" id="cd01172">
    <property type="entry name" value="RfaE_like"/>
    <property type="match status" value="1"/>
</dbReference>
<dbReference type="OrthoDB" id="9802794at2"/>
<accession>A0A1I7NJ49</accession>
<proteinExistence type="predicted"/>
<dbReference type="PANTHER" id="PTHR46969:SF1">
    <property type="entry name" value="BIFUNCTIONAL PROTEIN HLDE"/>
    <property type="match status" value="1"/>
</dbReference>
<reference evidence="4" key="1">
    <citation type="submission" date="2016-10" db="EMBL/GenBank/DDBJ databases">
        <authorList>
            <person name="de Groot N.N."/>
        </authorList>
    </citation>
    <scope>NUCLEOTIDE SEQUENCE [LARGE SCALE GENOMIC DNA]</scope>
    <source>
        <strain evidence="4">DSM 14807</strain>
    </source>
</reference>
<dbReference type="STRING" id="1393122.SAMN05660895_2063"/>
<protein>
    <submittedName>
        <fullName evidence="4">RfaE bifunctional protein, domain I</fullName>
    </submittedName>
</protein>
<dbReference type="InterPro" id="IPR011611">
    <property type="entry name" value="PfkB_dom"/>
</dbReference>
<dbReference type="Pfam" id="PF00294">
    <property type="entry name" value="PfkB"/>
    <property type="match status" value="1"/>
</dbReference>
<dbReference type="GO" id="GO:0033785">
    <property type="term" value="F:heptose 7-phosphate kinase activity"/>
    <property type="evidence" value="ECO:0007669"/>
    <property type="project" value="TreeGrafter"/>
</dbReference>
<dbReference type="InterPro" id="IPR029056">
    <property type="entry name" value="Ribokinase-like"/>
</dbReference>
<sequence>MSFDKLFRKFQQSKVLVIGDVMLDVYWWGGVERISPEAPVPIVSLQRKEVRPGGAANVAINAAALGAEVYMLGIVGKDPEGQQLLECLQQQGLQTWSVMQSTERCTTSKTRIISRSQHMLRLDREQIQELSAPEKQYLLEKADHILQHFHPDVVIFEDYDKGVLAPDIIREIVDRCRQLQIPTCVDPKKKNFWAYERVTLFKPNLKEVREGLHLDECPVDLQHLQQIHTELQSRLQHEYSLITLSEKGVFCSNGQQHWLIPSHLRNIADVSGAGDTVIATAALVWAATRNARLMAEIANIAGGLVCEQVGVVPVDPRRLQTECELLLGDISFSI</sequence>
<evidence type="ECO:0000256" key="1">
    <source>
        <dbReference type="ARBA" id="ARBA00022679"/>
    </source>
</evidence>
<evidence type="ECO:0000256" key="2">
    <source>
        <dbReference type="ARBA" id="ARBA00022777"/>
    </source>
</evidence>
<evidence type="ECO:0000259" key="3">
    <source>
        <dbReference type="Pfam" id="PF00294"/>
    </source>
</evidence>
<gene>
    <name evidence="4" type="ORF">SAMN05660895_2063</name>
</gene>
<name>A0A1I7NJ49_9BACT</name>
<dbReference type="Gene3D" id="3.40.1190.20">
    <property type="match status" value="1"/>
</dbReference>
<dbReference type="EMBL" id="FPCJ01000001">
    <property type="protein sequence ID" value="SFV34680.1"/>
    <property type="molecule type" value="Genomic_DNA"/>
</dbReference>
<dbReference type="InterPro" id="IPR011913">
    <property type="entry name" value="RfaE_dom_I"/>
</dbReference>
<evidence type="ECO:0000313" key="4">
    <source>
        <dbReference type="EMBL" id="SFV34680.1"/>
    </source>
</evidence>
<evidence type="ECO:0000313" key="5">
    <source>
        <dbReference type="Proteomes" id="UP000199537"/>
    </source>
</evidence>
<keyword evidence="5" id="KW-1185">Reference proteome</keyword>
<dbReference type="PANTHER" id="PTHR46969">
    <property type="entry name" value="BIFUNCTIONAL PROTEIN HLDE"/>
    <property type="match status" value="1"/>
</dbReference>